<evidence type="ECO:0000313" key="2">
    <source>
        <dbReference type="EMBL" id="MCT8991797.1"/>
    </source>
</evidence>
<dbReference type="AlphaFoldDB" id="A0A9X2X9H4"/>
<dbReference type="RefSeq" id="WP_261516737.1">
    <property type="nucleotide sequence ID" value="NZ_JAODNV010000019.1"/>
</dbReference>
<evidence type="ECO:0000256" key="1">
    <source>
        <dbReference type="SAM" id="SignalP"/>
    </source>
</evidence>
<gene>
    <name evidence="2" type="ORF">NYR54_16115</name>
</gene>
<keyword evidence="1" id="KW-0732">Signal</keyword>
<keyword evidence="3" id="KW-1185">Reference proteome</keyword>
<accession>A0A9X2X9H4</accession>
<feature type="chain" id="PRO_5040782047" evidence="1">
    <location>
        <begin position="22"/>
        <end position="146"/>
    </location>
</feature>
<protein>
    <submittedName>
        <fullName evidence="2">Uncharacterized protein</fullName>
    </submittedName>
</protein>
<reference evidence="2" key="1">
    <citation type="submission" date="2022-08" db="EMBL/GenBank/DDBJ databases">
        <title>Chelativorans sichuanense sp. nov., a paraffin oil-degrading bacterium isolated from a mixture of oil-based drill cuttings and paddy soil.</title>
        <authorList>
            <person name="Yu J."/>
            <person name="Liu H."/>
            <person name="Chen Q."/>
        </authorList>
    </citation>
    <scope>NUCLEOTIDE SEQUENCE</scope>
    <source>
        <strain evidence="2">SCAU 2101</strain>
    </source>
</reference>
<sequence>MFRRMLVAAAGFALMAGSAMAQDFYDPSVTVQVQSENDDLPLELQMTQPQQPIVAVDPLSTAAIPTPAPVRRPAGPGFDNGEVLGQTAMYGEIDTTTTASVGIADPGATIQPDTEQDALPQNLSNTQGCQVTASGQTVCMDPSLYR</sequence>
<comment type="caution">
    <text evidence="2">The sequence shown here is derived from an EMBL/GenBank/DDBJ whole genome shotgun (WGS) entry which is preliminary data.</text>
</comment>
<name>A0A9X2X9H4_9HYPH</name>
<organism evidence="2 3">
    <name type="scientific">Chelativorans petroleitrophicus</name>
    <dbReference type="NCBI Taxonomy" id="2975484"/>
    <lineage>
        <taxon>Bacteria</taxon>
        <taxon>Pseudomonadati</taxon>
        <taxon>Pseudomonadota</taxon>
        <taxon>Alphaproteobacteria</taxon>
        <taxon>Hyphomicrobiales</taxon>
        <taxon>Phyllobacteriaceae</taxon>
        <taxon>Chelativorans</taxon>
    </lineage>
</organism>
<dbReference type="Proteomes" id="UP001149009">
    <property type="component" value="Unassembled WGS sequence"/>
</dbReference>
<proteinExistence type="predicted"/>
<evidence type="ECO:0000313" key="3">
    <source>
        <dbReference type="Proteomes" id="UP001149009"/>
    </source>
</evidence>
<feature type="signal peptide" evidence="1">
    <location>
        <begin position="1"/>
        <end position="21"/>
    </location>
</feature>
<dbReference type="EMBL" id="JAODNV010000019">
    <property type="protein sequence ID" value="MCT8991797.1"/>
    <property type="molecule type" value="Genomic_DNA"/>
</dbReference>